<evidence type="ECO:0000259" key="1">
    <source>
        <dbReference type="SMART" id="SM00849"/>
    </source>
</evidence>
<dbReference type="KEGG" id="smaa:IT774_00175"/>
<keyword evidence="2" id="KW-0378">Hydrolase</keyword>
<evidence type="ECO:0000313" key="2">
    <source>
        <dbReference type="EMBL" id="QPG05749.1"/>
    </source>
</evidence>
<organism evidence="2 3">
    <name type="scientific">Salinimonas marina</name>
    <dbReference type="NCBI Taxonomy" id="2785918"/>
    <lineage>
        <taxon>Bacteria</taxon>
        <taxon>Pseudomonadati</taxon>
        <taxon>Pseudomonadota</taxon>
        <taxon>Gammaproteobacteria</taxon>
        <taxon>Alteromonadales</taxon>
        <taxon>Alteromonadaceae</taxon>
        <taxon>Alteromonas/Salinimonas group</taxon>
        <taxon>Salinimonas</taxon>
    </lineage>
</organism>
<gene>
    <name evidence="2" type="ORF">IT774_00175</name>
</gene>
<name>A0A7S9HD48_9ALTE</name>
<dbReference type="InterPro" id="IPR050855">
    <property type="entry name" value="NDM-1-like"/>
</dbReference>
<dbReference type="GO" id="GO:0016787">
    <property type="term" value="F:hydrolase activity"/>
    <property type="evidence" value="ECO:0007669"/>
    <property type="project" value="UniProtKB-KW"/>
</dbReference>
<dbReference type="Gene3D" id="3.60.15.10">
    <property type="entry name" value="Ribonuclease Z/Hydroxyacylglutathione hydrolase-like"/>
    <property type="match status" value="1"/>
</dbReference>
<accession>A0A7S9HD48</accession>
<dbReference type="SUPFAM" id="SSF56281">
    <property type="entry name" value="Metallo-hydrolase/oxidoreductase"/>
    <property type="match status" value="1"/>
</dbReference>
<dbReference type="InterPro" id="IPR036866">
    <property type="entry name" value="RibonucZ/Hydroxyglut_hydro"/>
</dbReference>
<dbReference type="Proteomes" id="UP000595095">
    <property type="component" value="Chromosome"/>
</dbReference>
<proteinExistence type="predicted"/>
<dbReference type="EMBL" id="CP064795">
    <property type="protein sequence ID" value="QPG05749.1"/>
    <property type="molecule type" value="Genomic_DNA"/>
</dbReference>
<feature type="domain" description="Metallo-beta-lactamase" evidence="1">
    <location>
        <begin position="10"/>
        <end position="209"/>
    </location>
</feature>
<evidence type="ECO:0000313" key="3">
    <source>
        <dbReference type="Proteomes" id="UP000595095"/>
    </source>
</evidence>
<dbReference type="AlphaFoldDB" id="A0A7S9HD48"/>
<protein>
    <submittedName>
        <fullName evidence="2">MBL fold metallo-hydrolase</fullName>
    </submittedName>
</protein>
<keyword evidence="3" id="KW-1185">Reference proteome</keyword>
<dbReference type="SMART" id="SM00849">
    <property type="entry name" value="Lactamase_B"/>
    <property type="match status" value="1"/>
</dbReference>
<dbReference type="InterPro" id="IPR001279">
    <property type="entry name" value="Metallo-B-lactamas"/>
</dbReference>
<dbReference type="PANTHER" id="PTHR42951:SF17">
    <property type="entry name" value="METALLO-BETA-LACTAMASE DOMAIN-CONTAINING PROTEIN"/>
    <property type="match status" value="1"/>
</dbReference>
<dbReference type="Pfam" id="PF00753">
    <property type="entry name" value="Lactamase_B"/>
    <property type="match status" value="1"/>
</dbReference>
<sequence length="252" mass="28314">MQLHTLEGYIQNIFLAEQPQGLLLLDGCSRADVDMVCAFITDTLGRPLSDLKLIVVTHMHPDHAGGAIPLKKRTGARIAAHPKAAKWYAGVMGRTAHIIDVALMYWVAQRLGKDRRLAWYAPILKPDINLSDQQTLPGFEDWQVIYTPGHTDHDLSLYHGPSGQVYVADLLVKVKGQLHPPYPICHPNQYRQSLHKVATMQAHTLFCAHVKPLQASDIDFEHIIANAPVLPKNHWHATKNRVIKKLRIPRNA</sequence>
<dbReference type="PANTHER" id="PTHR42951">
    <property type="entry name" value="METALLO-BETA-LACTAMASE DOMAIN-CONTAINING"/>
    <property type="match status" value="1"/>
</dbReference>
<reference evidence="2 3" key="1">
    <citation type="submission" date="2020-11" db="EMBL/GenBank/DDBJ databases">
        <title>Complete genome sequence for Salinimonas sp. strain G2-b.</title>
        <authorList>
            <person name="Park S.-J."/>
        </authorList>
    </citation>
    <scope>NUCLEOTIDE SEQUENCE [LARGE SCALE GENOMIC DNA]</scope>
    <source>
        <strain evidence="2 3">G2-b</strain>
    </source>
</reference>
<dbReference type="RefSeq" id="WP_195810832.1">
    <property type="nucleotide sequence ID" value="NZ_CP064795.1"/>
</dbReference>